<dbReference type="PANTHER" id="PTHR10353:SF36">
    <property type="entry name" value="LP05116P"/>
    <property type="match status" value="1"/>
</dbReference>
<keyword evidence="5" id="KW-0136">Cellulose degradation</keyword>
<dbReference type="Pfam" id="PF00232">
    <property type="entry name" value="Glyco_hydro_1"/>
    <property type="match status" value="1"/>
</dbReference>
<dbReference type="EC" id="3.2.1.21" evidence="3"/>
<evidence type="ECO:0000256" key="9">
    <source>
        <dbReference type="ARBA" id="ARBA00056775"/>
    </source>
</evidence>
<proteinExistence type="inferred from homology"/>
<dbReference type="Gene3D" id="3.20.20.80">
    <property type="entry name" value="Glycosidases"/>
    <property type="match status" value="1"/>
</dbReference>
<reference evidence="12" key="1">
    <citation type="journal article" date="2014" name="Proc. Natl. Acad. Sci. U.S.A.">
        <title>Extensive sampling of basidiomycete genomes demonstrates inadequacy of the white-rot/brown-rot paradigm for wood decay fungi.</title>
        <authorList>
            <person name="Riley R."/>
            <person name="Salamov A.A."/>
            <person name="Brown D.W."/>
            <person name="Nagy L.G."/>
            <person name="Floudas D."/>
            <person name="Held B.W."/>
            <person name="Levasseur A."/>
            <person name="Lombard V."/>
            <person name="Morin E."/>
            <person name="Otillar R."/>
            <person name="Lindquist E.A."/>
            <person name="Sun H."/>
            <person name="LaButti K.M."/>
            <person name="Schmutz J."/>
            <person name="Jabbour D."/>
            <person name="Luo H."/>
            <person name="Baker S.E."/>
            <person name="Pisabarro A.G."/>
            <person name="Walton J.D."/>
            <person name="Blanchette R.A."/>
            <person name="Henrissat B."/>
            <person name="Martin F."/>
            <person name="Cullen D."/>
            <person name="Hibbett D.S."/>
            <person name="Grigoriev I.V."/>
        </authorList>
    </citation>
    <scope>NUCLEOTIDE SEQUENCE [LARGE SCALE GENOMIC DNA]</scope>
    <source>
        <strain evidence="12">FD-172 SS1</strain>
    </source>
</reference>
<dbReference type="STRING" id="930990.A0A067MWP0"/>
<dbReference type="GO" id="GO:0080079">
    <property type="term" value="F:cellobiose glucosidase activity"/>
    <property type="evidence" value="ECO:0007669"/>
    <property type="project" value="UniProtKB-ARBA"/>
</dbReference>
<name>A0A067MWP0_BOTB1</name>
<evidence type="ECO:0000256" key="1">
    <source>
        <dbReference type="ARBA" id="ARBA00000448"/>
    </source>
</evidence>
<comment type="function">
    <text evidence="9">Plays an important role in cellulose degradation. Shows hydrolytic activity against several glycosidic compounds.</text>
</comment>
<evidence type="ECO:0000313" key="12">
    <source>
        <dbReference type="Proteomes" id="UP000027195"/>
    </source>
</evidence>
<dbReference type="GO" id="GO:0030245">
    <property type="term" value="P:cellulose catabolic process"/>
    <property type="evidence" value="ECO:0007669"/>
    <property type="project" value="UniProtKB-KW"/>
</dbReference>
<dbReference type="OrthoDB" id="65569at2759"/>
<evidence type="ECO:0000256" key="5">
    <source>
        <dbReference type="ARBA" id="ARBA00023001"/>
    </source>
</evidence>
<keyword evidence="12" id="KW-1185">Reference proteome</keyword>
<comment type="catalytic activity">
    <reaction evidence="1">
        <text>Hydrolysis of terminal, non-reducing beta-D-glucosyl residues with release of beta-D-glucose.</text>
        <dbReference type="EC" id="3.2.1.21"/>
    </reaction>
</comment>
<sequence length="470" mass="53235">MSSKLSNDFIWGFATASYQIEGSATADGRSPSIWDTFSHDTSKIADGSNGDIAADSYNKYKEDIELLKKYGAKSYRFSISWSRIIPLGGRNDPVNPKGIEFYSNFIDELLKNGIIPFVTLYHWDLPQALEDRYGGWLNDEIVLDFEHYAKVCFESFGDRVKHWLTHNEPWCVAVLGYGHGAHAPGRTSDRAKSDVGDSTTEPWIVGRNLILSHARAVKLYRDEFKPKIGGQIGITLNTSWAIPWDSTPENIDAAQRAMDTSMGWFADPIYLGHYPESLKAMLGDRLPDFTPEEIELVKGSSDFFGLNTYTTNLVKAGGTNEFDGNVIKTFVRPDGTSLGTQAQSPWLQAYPDGFRQLLGYLYKRYGSPVHVTENGFSVKDEGKKSIEEAIHDTDRVEYYDGYLRALLSAVNEDGVDIRSYFAWSLLDNFEWQDGYVTRFGVTYVDYETQKRYPKDSAHFVGKWFKEHVEE</sequence>
<gene>
    <name evidence="11" type="ORF">BOTBODRAFT_101468</name>
</gene>
<dbReference type="SUPFAM" id="SSF51445">
    <property type="entry name" value="(Trans)glycosidases"/>
    <property type="match status" value="1"/>
</dbReference>
<evidence type="ECO:0000313" key="11">
    <source>
        <dbReference type="EMBL" id="KDQ20029.1"/>
    </source>
</evidence>
<keyword evidence="8" id="KW-0624">Polysaccharide degradation</keyword>
<dbReference type="PROSITE" id="PS00653">
    <property type="entry name" value="GLYCOSYL_HYDROL_F1_2"/>
    <property type="match status" value="1"/>
</dbReference>
<evidence type="ECO:0000256" key="3">
    <source>
        <dbReference type="ARBA" id="ARBA00012744"/>
    </source>
</evidence>
<dbReference type="FunFam" id="3.20.20.80:FF:000011">
    <property type="entry name" value="Cytosolic beta-glucosidase"/>
    <property type="match status" value="1"/>
</dbReference>
<dbReference type="PRINTS" id="PR00131">
    <property type="entry name" value="GLHYDRLASE1"/>
</dbReference>
<keyword evidence="6" id="KW-0119">Carbohydrate metabolism</keyword>
<evidence type="ECO:0000256" key="6">
    <source>
        <dbReference type="ARBA" id="ARBA00023277"/>
    </source>
</evidence>
<keyword evidence="4 11" id="KW-0378">Hydrolase</keyword>
<dbReference type="Proteomes" id="UP000027195">
    <property type="component" value="Unassembled WGS sequence"/>
</dbReference>
<evidence type="ECO:0000256" key="2">
    <source>
        <dbReference type="ARBA" id="ARBA00010838"/>
    </source>
</evidence>
<evidence type="ECO:0000256" key="8">
    <source>
        <dbReference type="ARBA" id="ARBA00023326"/>
    </source>
</evidence>
<organism evidence="11 12">
    <name type="scientific">Botryobasidium botryosum (strain FD-172 SS1)</name>
    <dbReference type="NCBI Taxonomy" id="930990"/>
    <lineage>
        <taxon>Eukaryota</taxon>
        <taxon>Fungi</taxon>
        <taxon>Dikarya</taxon>
        <taxon>Basidiomycota</taxon>
        <taxon>Agaricomycotina</taxon>
        <taxon>Agaricomycetes</taxon>
        <taxon>Cantharellales</taxon>
        <taxon>Botryobasidiaceae</taxon>
        <taxon>Botryobasidium</taxon>
    </lineage>
</organism>
<dbReference type="HOGENOM" id="CLU_001859_1_2_1"/>
<evidence type="ECO:0000256" key="10">
    <source>
        <dbReference type="RuleBase" id="RU003690"/>
    </source>
</evidence>
<dbReference type="AlphaFoldDB" id="A0A067MWP0"/>
<evidence type="ECO:0000256" key="7">
    <source>
        <dbReference type="ARBA" id="ARBA00023295"/>
    </source>
</evidence>
<keyword evidence="7" id="KW-0326">Glycosidase</keyword>
<comment type="similarity">
    <text evidence="2 10">Belongs to the glycosyl hydrolase 1 family.</text>
</comment>
<evidence type="ECO:0000256" key="4">
    <source>
        <dbReference type="ARBA" id="ARBA00022801"/>
    </source>
</evidence>
<dbReference type="InterPro" id="IPR033132">
    <property type="entry name" value="GH_1_N_CS"/>
</dbReference>
<dbReference type="InParanoid" id="A0A067MWP0"/>
<dbReference type="EMBL" id="KL198018">
    <property type="protein sequence ID" value="KDQ20029.1"/>
    <property type="molecule type" value="Genomic_DNA"/>
</dbReference>
<dbReference type="PANTHER" id="PTHR10353">
    <property type="entry name" value="GLYCOSYL HYDROLASE"/>
    <property type="match status" value="1"/>
</dbReference>
<accession>A0A067MWP0</accession>
<protein>
    <recommendedName>
        <fullName evidence="3">beta-glucosidase</fullName>
        <ecNumber evidence="3">3.2.1.21</ecNumber>
    </recommendedName>
</protein>
<dbReference type="InterPro" id="IPR017853">
    <property type="entry name" value="GH"/>
</dbReference>
<dbReference type="InterPro" id="IPR001360">
    <property type="entry name" value="Glyco_hydro_1"/>
</dbReference>